<keyword evidence="2" id="KW-0472">Membrane</keyword>
<dbReference type="GO" id="GO:0003824">
    <property type="term" value="F:catalytic activity"/>
    <property type="evidence" value="ECO:0007669"/>
    <property type="project" value="UniProtKB-ARBA"/>
</dbReference>
<feature type="domain" description="GGDEF" evidence="4">
    <location>
        <begin position="378"/>
        <end position="519"/>
    </location>
</feature>
<dbReference type="SMART" id="SM00052">
    <property type="entry name" value="EAL"/>
    <property type="match status" value="1"/>
</dbReference>
<dbReference type="PROSITE" id="PS50887">
    <property type="entry name" value="GGDEF"/>
    <property type="match status" value="1"/>
</dbReference>
<organism evidence="5 6">
    <name type="scientific">Dasania phycosphaerae</name>
    <dbReference type="NCBI Taxonomy" id="2950436"/>
    <lineage>
        <taxon>Bacteria</taxon>
        <taxon>Pseudomonadati</taxon>
        <taxon>Pseudomonadota</taxon>
        <taxon>Gammaproteobacteria</taxon>
        <taxon>Cellvibrionales</taxon>
        <taxon>Spongiibacteraceae</taxon>
        <taxon>Dasania</taxon>
    </lineage>
</organism>
<name>A0A9J6RHB5_9GAMM</name>
<dbReference type="EMBL" id="JAPTGG010000001">
    <property type="protein sequence ID" value="MCZ0863746.1"/>
    <property type="molecule type" value="Genomic_DNA"/>
</dbReference>
<dbReference type="FunFam" id="3.30.70.270:FF:000001">
    <property type="entry name" value="Diguanylate cyclase domain protein"/>
    <property type="match status" value="1"/>
</dbReference>
<dbReference type="AlphaFoldDB" id="A0A9J6RHB5"/>
<comment type="caution">
    <text evidence="5">The sequence shown here is derived from an EMBL/GenBank/DDBJ whole genome shotgun (WGS) entry which is preliminary data.</text>
</comment>
<dbReference type="InterPro" id="IPR029787">
    <property type="entry name" value="Nucleotide_cyclase"/>
</dbReference>
<dbReference type="Pfam" id="PF00990">
    <property type="entry name" value="GGDEF"/>
    <property type="match status" value="1"/>
</dbReference>
<keyword evidence="2" id="KW-1133">Transmembrane helix</keyword>
<dbReference type="Proteomes" id="UP001069090">
    <property type="component" value="Unassembled WGS sequence"/>
</dbReference>
<keyword evidence="6" id="KW-1185">Reference proteome</keyword>
<dbReference type="NCBIfam" id="TIGR00254">
    <property type="entry name" value="GGDEF"/>
    <property type="match status" value="1"/>
</dbReference>
<dbReference type="CDD" id="cd01948">
    <property type="entry name" value="EAL"/>
    <property type="match status" value="1"/>
</dbReference>
<gene>
    <name evidence="5" type="ORF">O0V09_00955</name>
</gene>
<sequence length="787" mass="89138">MKLTQRINVILLPVIAGVFVVTSWILNSTMEDQTRLVYEEQLEQTVNNSLYRINYETNLADSIFSQIVNSHEYANYIADPSVHVLYDALDILLNRQREQVRSFMPGLVSIQILNSQGGILFSADDRELFTEASLPPIPSQHQHWLNPTQGIAATQESFLFETANGEIHLGRLHTFNSEFLSTATRRYKDDNKTIYFLIVINMDFLRLGTPNLQKEFEGHYSIDLRINNNSHQQNVSPSIALGKNKKFMSVTFTHPLFLREVKISEQFISQQLQEQKSKQWFLTIALILFSYSTLLSLIHRQIINPVLKLTNQVRSGKSMNSHLQAGNDEVSELHNSYTKLLEEVEKLAQFDPLTNLANRASFKSAFARVLTRSLYQNEPLAILYIDLDNFKQVNDHYGHDVGDQLLVEFSSRLLDSIRSTDACSRVPQDDAVARLAGDEFAIVLADANPDTAALVAQRILDLFKGGFTVGQQKHNVKASIGIAIAPNDGEDVSDLMLHADAAMYQAKSAGRNCYQFFTQKIADAMKEKLDIQDQIAKALENQEFYLMFMPIYSSQTLAIESLEVLLRSTNPLLNKVGPEKFIPVAESTGLIKKIDLWVVEQALKKLHEFNQTINYQNTFSINMSSVELHNKEFPLKVGELIQKYHINPKQLDLEVTETSLTTYDKNSIQVLNELKALGLSLSLDDFGTGYTAFNQLIHYPVDHLKIDRSFVAALNTEDEKNHSMLEIIISMSSIYGLKTVAEGVETQQQLDYLIELGCDYLQGYYLSKPLIEADLLQLLASQSKQLS</sequence>
<dbReference type="SUPFAM" id="SSF55073">
    <property type="entry name" value="Nucleotide cyclase"/>
    <property type="match status" value="1"/>
</dbReference>
<dbReference type="InterPro" id="IPR035919">
    <property type="entry name" value="EAL_sf"/>
</dbReference>
<protein>
    <submittedName>
        <fullName evidence="5">Bifunctional diguanylate cyclase/phosphodiesterase</fullName>
    </submittedName>
</protein>
<dbReference type="SMART" id="SM00267">
    <property type="entry name" value="GGDEF"/>
    <property type="match status" value="1"/>
</dbReference>
<evidence type="ECO:0000313" key="6">
    <source>
        <dbReference type="Proteomes" id="UP001069090"/>
    </source>
</evidence>
<dbReference type="PANTHER" id="PTHR44757">
    <property type="entry name" value="DIGUANYLATE CYCLASE DGCP"/>
    <property type="match status" value="1"/>
</dbReference>
<comment type="cofactor">
    <cofactor evidence="1">
        <name>Mg(2+)</name>
        <dbReference type="ChEBI" id="CHEBI:18420"/>
    </cofactor>
</comment>
<dbReference type="Pfam" id="PF00563">
    <property type="entry name" value="EAL"/>
    <property type="match status" value="1"/>
</dbReference>
<dbReference type="SUPFAM" id="SSF141868">
    <property type="entry name" value="EAL domain-like"/>
    <property type="match status" value="1"/>
</dbReference>
<evidence type="ECO:0000259" key="3">
    <source>
        <dbReference type="PROSITE" id="PS50883"/>
    </source>
</evidence>
<dbReference type="PANTHER" id="PTHR44757:SF2">
    <property type="entry name" value="BIOFILM ARCHITECTURE MAINTENANCE PROTEIN MBAA"/>
    <property type="match status" value="1"/>
</dbReference>
<evidence type="ECO:0000313" key="5">
    <source>
        <dbReference type="EMBL" id="MCZ0863746.1"/>
    </source>
</evidence>
<dbReference type="CDD" id="cd01949">
    <property type="entry name" value="GGDEF"/>
    <property type="match status" value="1"/>
</dbReference>
<dbReference type="InterPro" id="IPR000160">
    <property type="entry name" value="GGDEF_dom"/>
</dbReference>
<keyword evidence="2" id="KW-0812">Transmembrane</keyword>
<dbReference type="RefSeq" id="WP_258329889.1">
    <property type="nucleotide sequence ID" value="NZ_JAPTGG010000001.1"/>
</dbReference>
<dbReference type="PROSITE" id="PS50883">
    <property type="entry name" value="EAL"/>
    <property type="match status" value="1"/>
</dbReference>
<dbReference type="InterPro" id="IPR001633">
    <property type="entry name" value="EAL_dom"/>
</dbReference>
<evidence type="ECO:0000259" key="4">
    <source>
        <dbReference type="PROSITE" id="PS50887"/>
    </source>
</evidence>
<dbReference type="Gene3D" id="3.20.20.450">
    <property type="entry name" value="EAL domain"/>
    <property type="match status" value="1"/>
</dbReference>
<evidence type="ECO:0000256" key="2">
    <source>
        <dbReference type="SAM" id="Phobius"/>
    </source>
</evidence>
<proteinExistence type="predicted"/>
<dbReference type="Gene3D" id="3.30.70.270">
    <property type="match status" value="1"/>
</dbReference>
<accession>A0A9J6RHB5</accession>
<evidence type="ECO:0000256" key="1">
    <source>
        <dbReference type="ARBA" id="ARBA00001946"/>
    </source>
</evidence>
<feature type="domain" description="EAL" evidence="3">
    <location>
        <begin position="528"/>
        <end position="783"/>
    </location>
</feature>
<reference evidence="5 6" key="1">
    <citation type="submission" date="2022-12" db="EMBL/GenBank/DDBJ databases">
        <title>Dasania phycosphaerae sp. nov., isolated from particulate material of the south coast of Korea.</title>
        <authorList>
            <person name="Jiang Y."/>
        </authorList>
    </citation>
    <scope>NUCLEOTIDE SEQUENCE [LARGE SCALE GENOMIC DNA]</scope>
    <source>
        <strain evidence="5 6">GY-19</strain>
    </source>
</reference>
<feature type="transmembrane region" description="Helical" evidence="2">
    <location>
        <begin position="7"/>
        <end position="26"/>
    </location>
</feature>
<dbReference type="InterPro" id="IPR043128">
    <property type="entry name" value="Rev_trsase/Diguanyl_cyclase"/>
</dbReference>
<dbReference type="InterPro" id="IPR052155">
    <property type="entry name" value="Biofilm_reg_signaling"/>
</dbReference>